<feature type="compositionally biased region" description="Polar residues" evidence="1">
    <location>
        <begin position="429"/>
        <end position="442"/>
    </location>
</feature>
<proteinExistence type="predicted"/>
<evidence type="ECO:0000256" key="1">
    <source>
        <dbReference type="SAM" id="MobiDB-lite"/>
    </source>
</evidence>
<accession>A0AAV8VMA1</accession>
<dbReference type="EMBL" id="JANEYG010000059">
    <property type="protein sequence ID" value="KAJ8915006.1"/>
    <property type="molecule type" value="Genomic_DNA"/>
</dbReference>
<name>A0AAV8VMA1_9CUCU</name>
<protein>
    <submittedName>
        <fullName evidence="2">Uncharacterized protein</fullName>
    </submittedName>
</protein>
<feature type="compositionally biased region" description="Basic and acidic residues" evidence="1">
    <location>
        <begin position="136"/>
        <end position="145"/>
    </location>
</feature>
<dbReference type="Proteomes" id="UP001159042">
    <property type="component" value="Unassembled WGS sequence"/>
</dbReference>
<feature type="compositionally biased region" description="Low complexity" evidence="1">
    <location>
        <begin position="50"/>
        <end position="62"/>
    </location>
</feature>
<feature type="compositionally biased region" description="Basic and acidic residues" evidence="1">
    <location>
        <begin position="77"/>
        <end position="114"/>
    </location>
</feature>
<feature type="compositionally biased region" description="Polar residues" evidence="1">
    <location>
        <begin position="457"/>
        <end position="468"/>
    </location>
</feature>
<sequence>MENQEYKFEDEEIIKKEILDGTRRPKNIFDRDDVVVNQEERLVLADANRSETQQSRSRSESGTPRRRSRTRSTSRAPSRDQRVREKEKSPEKDRRNPDRDKVRAYSREREEERYRRRSRTPLRPGEYRPRRRSSSRNRERTEDRYGPTPRRSRSPTPDYRKPSTSRRSPRPSRTPARSQDRPISPKSYYPDKRVREQSPPGYKRRSRSPAKYEKERRRSRSPRYGESSRTRRSVCAFTKNVVTYNNFVVPVLLVGTSGFLRGSTAARLDGMKVAGPLRISGVGPRILLLSRSAEVAAVTGVPVDPQVTTETGLTGSGVEVDRPGIREVDRRVGKLSLLFMRQVKKFRVRKNVMEFLQGVPGAEYWVPGPIRPGFPPVPPYYPAGFFPRMPGAPILLPPRMSLVPPYAVPYRQRLPVYNNRQRPKIPAATPSSADGTVSTTVEADSETVEKSKAGPSHSEQGSVTIQEVSDSESHRNVGNERSHDEGSRESLQERD</sequence>
<comment type="caution">
    <text evidence="2">The sequence shown here is derived from an EMBL/GenBank/DDBJ whole genome shotgun (WGS) entry which is preliminary data.</text>
</comment>
<organism evidence="2 3">
    <name type="scientific">Exocentrus adspersus</name>
    <dbReference type="NCBI Taxonomy" id="1586481"/>
    <lineage>
        <taxon>Eukaryota</taxon>
        <taxon>Metazoa</taxon>
        <taxon>Ecdysozoa</taxon>
        <taxon>Arthropoda</taxon>
        <taxon>Hexapoda</taxon>
        <taxon>Insecta</taxon>
        <taxon>Pterygota</taxon>
        <taxon>Neoptera</taxon>
        <taxon>Endopterygota</taxon>
        <taxon>Coleoptera</taxon>
        <taxon>Polyphaga</taxon>
        <taxon>Cucujiformia</taxon>
        <taxon>Chrysomeloidea</taxon>
        <taxon>Cerambycidae</taxon>
        <taxon>Lamiinae</taxon>
        <taxon>Acanthocinini</taxon>
        <taxon>Exocentrus</taxon>
    </lineage>
</organism>
<reference evidence="2 3" key="1">
    <citation type="journal article" date="2023" name="Insect Mol. Biol.">
        <title>Genome sequencing provides insights into the evolution of gene families encoding plant cell wall-degrading enzymes in longhorned beetles.</title>
        <authorList>
            <person name="Shin N.R."/>
            <person name="Okamura Y."/>
            <person name="Kirsch R."/>
            <person name="Pauchet Y."/>
        </authorList>
    </citation>
    <scope>NUCLEOTIDE SEQUENCE [LARGE SCALE GENOMIC DNA]</scope>
    <source>
        <strain evidence="2">EAD_L_NR</strain>
    </source>
</reference>
<evidence type="ECO:0000313" key="3">
    <source>
        <dbReference type="Proteomes" id="UP001159042"/>
    </source>
</evidence>
<keyword evidence="3" id="KW-1185">Reference proteome</keyword>
<feature type="region of interest" description="Disordered" evidence="1">
    <location>
        <begin position="43"/>
        <end position="232"/>
    </location>
</feature>
<gene>
    <name evidence="2" type="ORF">NQ315_015980</name>
</gene>
<evidence type="ECO:0000313" key="2">
    <source>
        <dbReference type="EMBL" id="KAJ8915006.1"/>
    </source>
</evidence>
<feature type="region of interest" description="Disordered" evidence="1">
    <location>
        <begin position="421"/>
        <end position="495"/>
    </location>
</feature>
<dbReference type="AlphaFoldDB" id="A0AAV8VMA1"/>
<feature type="compositionally biased region" description="Basic and acidic residues" evidence="1">
    <location>
        <begin position="471"/>
        <end position="495"/>
    </location>
</feature>